<dbReference type="Gene3D" id="1.10.510.10">
    <property type="entry name" value="Transferase(Phosphotransferase) domain 1"/>
    <property type="match status" value="1"/>
</dbReference>
<dbReference type="Pfam" id="PF07714">
    <property type="entry name" value="PK_Tyr_Ser-Thr"/>
    <property type="match status" value="1"/>
</dbReference>
<dbReference type="InterPro" id="IPR000719">
    <property type="entry name" value="Prot_kinase_dom"/>
</dbReference>
<sequence length="340" mass="39346">MSSNKYALKSLNNSSDICSDFLNEINSIIHINDIIQCYGITQDPNSKEYMMVLFYCKNGNLRNYLNESNNYINYKSKINQLQKIAKGLLDIHYADKVHKDFHSGNILFNILTPFISDLGMCQPANLKQTNKEEGIYGVLPYVAPEVLRGYQYTKAADIYSFGIIMNEFLSEEIPFDDIPHDGFLAIKICKGFRPTISKNIPKLLVDLIIKCWDAEIKNRPTAKELHQLLKKWDDEIKYIENSEEGINSQNSEIYFQIKECDKIREEKFKNRSNENKPKSFKTHPQAIYTSRLLNFKDLPKSENSLDLSSFQFSSVSECLDLQLSELELNEICQDSEHNIE</sequence>
<dbReference type="EMBL" id="AUPC02000033">
    <property type="protein sequence ID" value="POG78365.1"/>
    <property type="molecule type" value="Genomic_DNA"/>
</dbReference>
<dbReference type="AlphaFoldDB" id="A0A2P4QL58"/>
<name>A0A2P4QL58_RHIID</name>
<feature type="domain" description="Protein kinase" evidence="5">
    <location>
        <begin position="1"/>
        <end position="229"/>
    </location>
</feature>
<keyword evidence="7" id="KW-1185">Reference proteome</keyword>
<evidence type="ECO:0000256" key="2">
    <source>
        <dbReference type="ARBA" id="ARBA00022741"/>
    </source>
</evidence>
<proteinExistence type="predicted"/>
<evidence type="ECO:0000256" key="4">
    <source>
        <dbReference type="ARBA" id="ARBA00022840"/>
    </source>
</evidence>
<evidence type="ECO:0000256" key="3">
    <source>
        <dbReference type="ARBA" id="ARBA00022777"/>
    </source>
</evidence>
<keyword evidence="4" id="KW-0067">ATP-binding</keyword>
<reference evidence="6 7" key="2">
    <citation type="journal article" date="2018" name="New Phytol.">
        <title>High intraspecific genome diversity in the model arbuscular mycorrhizal symbiont Rhizophagus irregularis.</title>
        <authorList>
            <person name="Chen E.C.H."/>
            <person name="Morin E."/>
            <person name="Beaudet D."/>
            <person name="Noel J."/>
            <person name="Yildirir G."/>
            <person name="Ndikumana S."/>
            <person name="Charron P."/>
            <person name="St-Onge C."/>
            <person name="Giorgi J."/>
            <person name="Kruger M."/>
            <person name="Marton T."/>
            <person name="Ropars J."/>
            <person name="Grigoriev I.V."/>
            <person name="Hainaut M."/>
            <person name="Henrissat B."/>
            <person name="Roux C."/>
            <person name="Martin F."/>
            <person name="Corradi N."/>
        </authorList>
    </citation>
    <scope>NUCLEOTIDE SEQUENCE [LARGE SCALE GENOMIC DNA]</scope>
    <source>
        <strain evidence="6 7">DAOM 197198</strain>
    </source>
</reference>
<gene>
    <name evidence="6" type="ORF">GLOIN_2v677177</name>
</gene>
<protein>
    <submittedName>
        <fullName evidence="6">Kinase-like domain-containing protein</fullName>
    </submittedName>
</protein>
<dbReference type="InterPro" id="IPR011009">
    <property type="entry name" value="Kinase-like_dom_sf"/>
</dbReference>
<keyword evidence="2" id="KW-0547">Nucleotide-binding</keyword>
<reference evidence="6 7" key="1">
    <citation type="journal article" date="2013" name="Proc. Natl. Acad. Sci. U.S.A.">
        <title>Genome of an arbuscular mycorrhizal fungus provides insight into the oldest plant symbiosis.</title>
        <authorList>
            <person name="Tisserant E."/>
            <person name="Malbreil M."/>
            <person name="Kuo A."/>
            <person name="Kohler A."/>
            <person name="Symeonidi A."/>
            <person name="Balestrini R."/>
            <person name="Charron P."/>
            <person name="Duensing N."/>
            <person name="Frei Dit Frey N."/>
            <person name="Gianinazzi-Pearson V."/>
            <person name="Gilbert L.B."/>
            <person name="Handa Y."/>
            <person name="Herr J.R."/>
            <person name="Hijri M."/>
            <person name="Koul R."/>
            <person name="Kawaguchi M."/>
            <person name="Krajinski F."/>
            <person name="Lammers P.J."/>
            <person name="Masclaux F.G."/>
            <person name="Murat C."/>
            <person name="Morin E."/>
            <person name="Ndikumana S."/>
            <person name="Pagni M."/>
            <person name="Petitpierre D."/>
            <person name="Requena N."/>
            <person name="Rosikiewicz P."/>
            <person name="Riley R."/>
            <person name="Saito K."/>
            <person name="San Clemente H."/>
            <person name="Shapiro H."/>
            <person name="van Tuinen D."/>
            <person name="Becard G."/>
            <person name="Bonfante P."/>
            <person name="Paszkowski U."/>
            <person name="Shachar-Hill Y.Y."/>
            <person name="Tuskan G.A."/>
            <person name="Young P.W."/>
            <person name="Sanders I.R."/>
            <person name="Henrissat B."/>
            <person name="Rensing S.A."/>
            <person name="Grigoriev I.V."/>
            <person name="Corradi N."/>
            <person name="Roux C."/>
            <person name="Martin F."/>
        </authorList>
    </citation>
    <scope>NUCLEOTIDE SEQUENCE [LARGE SCALE GENOMIC DNA]</scope>
    <source>
        <strain evidence="6 7">DAOM 197198</strain>
    </source>
</reference>
<dbReference type="Proteomes" id="UP000018888">
    <property type="component" value="Unassembled WGS sequence"/>
</dbReference>
<dbReference type="PANTHER" id="PTHR44329">
    <property type="entry name" value="SERINE/THREONINE-PROTEIN KINASE TNNI3K-RELATED"/>
    <property type="match status" value="1"/>
</dbReference>
<comment type="caution">
    <text evidence="6">The sequence shown here is derived from an EMBL/GenBank/DDBJ whole genome shotgun (WGS) entry which is preliminary data.</text>
</comment>
<keyword evidence="1" id="KW-0808">Transferase</keyword>
<keyword evidence="3" id="KW-0418">Kinase</keyword>
<evidence type="ECO:0000256" key="1">
    <source>
        <dbReference type="ARBA" id="ARBA00022679"/>
    </source>
</evidence>
<dbReference type="GO" id="GO:0004674">
    <property type="term" value="F:protein serine/threonine kinase activity"/>
    <property type="evidence" value="ECO:0007669"/>
    <property type="project" value="TreeGrafter"/>
</dbReference>
<dbReference type="SUPFAM" id="SSF56112">
    <property type="entry name" value="Protein kinase-like (PK-like)"/>
    <property type="match status" value="1"/>
</dbReference>
<dbReference type="GO" id="GO:0005524">
    <property type="term" value="F:ATP binding"/>
    <property type="evidence" value="ECO:0007669"/>
    <property type="project" value="UniProtKB-KW"/>
</dbReference>
<evidence type="ECO:0000313" key="6">
    <source>
        <dbReference type="EMBL" id="POG78365.1"/>
    </source>
</evidence>
<organism evidence="6 7">
    <name type="scientific">Rhizophagus irregularis (strain DAOM 181602 / DAOM 197198 / MUCL 43194)</name>
    <name type="common">Arbuscular mycorrhizal fungus</name>
    <name type="synonym">Glomus intraradices</name>
    <dbReference type="NCBI Taxonomy" id="747089"/>
    <lineage>
        <taxon>Eukaryota</taxon>
        <taxon>Fungi</taxon>
        <taxon>Fungi incertae sedis</taxon>
        <taxon>Mucoromycota</taxon>
        <taxon>Glomeromycotina</taxon>
        <taxon>Glomeromycetes</taxon>
        <taxon>Glomerales</taxon>
        <taxon>Glomeraceae</taxon>
        <taxon>Rhizophagus</taxon>
    </lineage>
</organism>
<accession>A0A2P4QL58</accession>
<dbReference type="PANTHER" id="PTHR44329:SF288">
    <property type="entry name" value="MITOGEN-ACTIVATED PROTEIN KINASE KINASE KINASE 20"/>
    <property type="match status" value="1"/>
</dbReference>
<dbReference type="InterPro" id="IPR051681">
    <property type="entry name" value="Ser/Thr_Kinases-Pseudokinases"/>
</dbReference>
<evidence type="ECO:0000259" key="5">
    <source>
        <dbReference type="PROSITE" id="PS50011"/>
    </source>
</evidence>
<dbReference type="InterPro" id="IPR001245">
    <property type="entry name" value="Ser-Thr/Tyr_kinase_cat_dom"/>
</dbReference>
<evidence type="ECO:0000313" key="7">
    <source>
        <dbReference type="Proteomes" id="UP000018888"/>
    </source>
</evidence>
<dbReference type="VEuPathDB" id="FungiDB:RhiirFUN_013808"/>
<dbReference type="PROSITE" id="PS50011">
    <property type="entry name" value="PROTEIN_KINASE_DOM"/>
    <property type="match status" value="1"/>
</dbReference>